<dbReference type="EMBL" id="SGXF01000004">
    <property type="protein sequence ID" value="RZS94461.1"/>
    <property type="molecule type" value="Genomic_DNA"/>
</dbReference>
<dbReference type="InterPro" id="IPR002104">
    <property type="entry name" value="Integrase_catalytic"/>
</dbReference>
<evidence type="ECO:0000259" key="7">
    <source>
        <dbReference type="PROSITE" id="PS51898"/>
    </source>
</evidence>
<evidence type="ECO:0000256" key="1">
    <source>
        <dbReference type="ARBA" id="ARBA00003283"/>
    </source>
</evidence>
<dbReference type="InterPro" id="IPR044068">
    <property type="entry name" value="CB"/>
</dbReference>
<dbReference type="AlphaFoldDB" id="A0A4Q7P3F5"/>
<dbReference type="GO" id="GO:0015074">
    <property type="term" value="P:DNA integration"/>
    <property type="evidence" value="ECO:0007669"/>
    <property type="project" value="UniProtKB-KW"/>
</dbReference>
<protein>
    <submittedName>
        <fullName evidence="9">Site-specific recombinase XerD</fullName>
    </submittedName>
</protein>
<dbReference type="InterPro" id="IPR013762">
    <property type="entry name" value="Integrase-like_cat_sf"/>
</dbReference>
<dbReference type="GO" id="GO:0006310">
    <property type="term" value="P:DNA recombination"/>
    <property type="evidence" value="ECO:0007669"/>
    <property type="project" value="UniProtKB-KW"/>
</dbReference>
<keyword evidence="5" id="KW-0233">DNA recombination</keyword>
<dbReference type="Pfam" id="PF00589">
    <property type="entry name" value="Phage_integrase"/>
    <property type="match status" value="1"/>
</dbReference>
<evidence type="ECO:0000259" key="8">
    <source>
        <dbReference type="PROSITE" id="PS51900"/>
    </source>
</evidence>
<dbReference type="PANTHER" id="PTHR30349:SF89">
    <property type="entry name" value="INTEGRASE_RECOMBINASE"/>
    <property type="match status" value="1"/>
</dbReference>
<dbReference type="SUPFAM" id="SSF56349">
    <property type="entry name" value="DNA breaking-rejoining enzymes"/>
    <property type="match status" value="1"/>
</dbReference>
<feature type="domain" description="Core-binding (CB)" evidence="8">
    <location>
        <begin position="3"/>
        <end position="81"/>
    </location>
</feature>
<evidence type="ECO:0000313" key="9">
    <source>
        <dbReference type="EMBL" id="RZS94461.1"/>
    </source>
</evidence>
<accession>A0A4Q7P3F5</accession>
<dbReference type="GO" id="GO:0003677">
    <property type="term" value="F:DNA binding"/>
    <property type="evidence" value="ECO:0007669"/>
    <property type="project" value="UniProtKB-UniRule"/>
</dbReference>
<keyword evidence="3" id="KW-0229">DNA integration</keyword>
<reference evidence="9 10" key="1">
    <citation type="submission" date="2019-02" db="EMBL/GenBank/DDBJ databases">
        <title>Genomic Encyclopedia of Type Strains, Phase IV (KMG-IV): sequencing the most valuable type-strain genomes for metagenomic binning, comparative biology and taxonomic classification.</title>
        <authorList>
            <person name="Goeker M."/>
        </authorList>
    </citation>
    <scope>NUCLEOTIDE SEQUENCE [LARGE SCALE GENOMIC DNA]</scope>
    <source>
        <strain evidence="9 10">DSM 29486</strain>
    </source>
</reference>
<keyword evidence="4 6" id="KW-0238">DNA-binding</keyword>
<evidence type="ECO:0000256" key="4">
    <source>
        <dbReference type="ARBA" id="ARBA00023125"/>
    </source>
</evidence>
<evidence type="ECO:0000256" key="5">
    <source>
        <dbReference type="ARBA" id="ARBA00023172"/>
    </source>
</evidence>
<organism evidence="9 10">
    <name type="scientific">Cuneatibacter caecimuris</name>
    <dbReference type="NCBI Taxonomy" id="1796618"/>
    <lineage>
        <taxon>Bacteria</taxon>
        <taxon>Bacillati</taxon>
        <taxon>Bacillota</taxon>
        <taxon>Clostridia</taxon>
        <taxon>Lachnospirales</taxon>
        <taxon>Lachnospiraceae</taxon>
        <taxon>Cuneatibacter</taxon>
    </lineage>
</organism>
<evidence type="ECO:0000256" key="6">
    <source>
        <dbReference type="PROSITE-ProRule" id="PRU01248"/>
    </source>
</evidence>
<evidence type="ECO:0000256" key="2">
    <source>
        <dbReference type="ARBA" id="ARBA00008857"/>
    </source>
</evidence>
<dbReference type="RefSeq" id="WP_243647576.1">
    <property type="nucleotide sequence ID" value="NZ_SGXF01000004.1"/>
</dbReference>
<sequence>MQTMGYHNLTMFEEYLKQEEKSQATLEKYLRDIRRFLAFLDGRTVNKELTIAYKEQLAEKYAPASVNSMLVAMNVFLRFWGLQKCCVKLMKIQKQIFCNEEKELTQQEYKRLVQAAAGTQISYILQTICGTGIRVSELKYITVEAVYCGKAVVNCKNKTRIIFIPAPLQKLLKKYIKKSCLQSGPVFLGKNLAPLDRSCIWRKMKKLCSAAKVAPQKVFPHNLWHLFARTFYLLEKDIVRLADLLGHSSINTTRIYTMETGNEHVGRMERVQKILIVT</sequence>
<comment type="similarity">
    <text evidence="2">Belongs to the 'phage' integrase family.</text>
</comment>
<dbReference type="Gene3D" id="1.10.443.10">
    <property type="entry name" value="Intergrase catalytic core"/>
    <property type="match status" value="1"/>
</dbReference>
<comment type="caution">
    <text evidence="9">The sequence shown here is derived from an EMBL/GenBank/DDBJ whole genome shotgun (WGS) entry which is preliminary data.</text>
</comment>
<dbReference type="PANTHER" id="PTHR30349">
    <property type="entry name" value="PHAGE INTEGRASE-RELATED"/>
    <property type="match status" value="1"/>
</dbReference>
<comment type="function">
    <text evidence="1">Site-specific tyrosine recombinase, which acts by catalyzing the cutting and rejoining of the recombining DNA molecules.</text>
</comment>
<feature type="domain" description="Tyr recombinase" evidence="7">
    <location>
        <begin position="99"/>
        <end position="276"/>
    </location>
</feature>
<gene>
    <name evidence="9" type="ORF">EV209_2304</name>
</gene>
<keyword evidence="10" id="KW-1185">Reference proteome</keyword>
<proteinExistence type="inferred from homology"/>
<dbReference type="Gene3D" id="1.10.150.130">
    <property type="match status" value="1"/>
</dbReference>
<dbReference type="PROSITE" id="PS51898">
    <property type="entry name" value="TYR_RECOMBINASE"/>
    <property type="match status" value="1"/>
</dbReference>
<dbReference type="PROSITE" id="PS51900">
    <property type="entry name" value="CB"/>
    <property type="match status" value="1"/>
</dbReference>
<evidence type="ECO:0000313" key="10">
    <source>
        <dbReference type="Proteomes" id="UP000292927"/>
    </source>
</evidence>
<dbReference type="InterPro" id="IPR011010">
    <property type="entry name" value="DNA_brk_join_enz"/>
</dbReference>
<name>A0A4Q7P3F5_9FIRM</name>
<dbReference type="Proteomes" id="UP000292927">
    <property type="component" value="Unassembled WGS sequence"/>
</dbReference>
<dbReference type="InterPro" id="IPR050090">
    <property type="entry name" value="Tyrosine_recombinase_XerCD"/>
</dbReference>
<evidence type="ECO:0000256" key="3">
    <source>
        <dbReference type="ARBA" id="ARBA00022908"/>
    </source>
</evidence>
<dbReference type="InterPro" id="IPR004107">
    <property type="entry name" value="Integrase_SAM-like_N"/>
</dbReference>
<dbReference type="InterPro" id="IPR010998">
    <property type="entry name" value="Integrase_recombinase_N"/>
</dbReference>
<dbReference type="Pfam" id="PF02899">
    <property type="entry name" value="Phage_int_SAM_1"/>
    <property type="match status" value="1"/>
</dbReference>